<dbReference type="EMBL" id="WOXT01000001">
    <property type="protein sequence ID" value="MUV12868.1"/>
    <property type="molecule type" value="Genomic_DNA"/>
</dbReference>
<evidence type="ECO:0000313" key="3">
    <source>
        <dbReference type="EMBL" id="MUV12868.1"/>
    </source>
</evidence>
<feature type="chain" id="PRO_5028898659" evidence="2">
    <location>
        <begin position="23"/>
        <end position="261"/>
    </location>
</feature>
<feature type="compositionally biased region" description="Basic and acidic residues" evidence="1">
    <location>
        <begin position="238"/>
        <end position="261"/>
    </location>
</feature>
<sequence>MRSSTMCLLLLLLPACTPPAGTGPVTKTITVAPMCALLATDSMVAPVSNTPVTSERTDAATAHGFVRLHGTTGQRGNTTPPGSRNDVFAFSEGWLRHPVMPVVFRAQVHPAPRPAPFNDFAASAWTISTQDATGRWSGPLFTGSANRGFTEVDDRAAAIRTAPQLMPVGVASPQMFACAGTRSDDSTIRTTSLFELRVPVPASNIRAATFVQDLLNGDDRFVPNAPGPLIGPSAPPTPRERARGQSRAERIGEMRDDAVRR</sequence>
<dbReference type="Proteomes" id="UP000479692">
    <property type="component" value="Unassembled WGS sequence"/>
</dbReference>
<feature type="region of interest" description="Disordered" evidence="1">
    <location>
        <begin position="224"/>
        <end position="261"/>
    </location>
</feature>
<feature type="signal peptide" evidence="2">
    <location>
        <begin position="1"/>
        <end position="22"/>
    </location>
</feature>
<comment type="caution">
    <text evidence="3">The sequence shown here is derived from an EMBL/GenBank/DDBJ whole genome shotgun (WGS) entry which is preliminary data.</text>
</comment>
<name>A0A7C9LZB6_9GAMM</name>
<protein>
    <submittedName>
        <fullName evidence="3">Uncharacterized protein</fullName>
    </submittedName>
</protein>
<organism evidence="3 4">
    <name type="scientific">Noviluteimonas gilva</name>
    <dbReference type="NCBI Taxonomy" id="2682097"/>
    <lineage>
        <taxon>Bacteria</taxon>
        <taxon>Pseudomonadati</taxon>
        <taxon>Pseudomonadota</taxon>
        <taxon>Gammaproteobacteria</taxon>
        <taxon>Lysobacterales</taxon>
        <taxon>Lysobacteraceae</taxon>
        <taxon>Noviluteimonas</taxon>
    </lineage>
</organism>
<evidence type="ECO:0000256" key="2">
    <source>
        <dbReference type="SAM" id="SignalP"/>
    </source>
</evidence>
<dbReference type="RefSeq" id="WP_156639644.1">
    <property type="nucleotide sequence ID" value="NZ_WOXT01000001.1"/>
</dbReference>
<keyword evidence="2" id="KW-0732">Signal</keyword>
<keyword evidence="4" id="KW-1185">Reference proteome</keyword>
<reference evidence="3 4" key="1">
    <citation type="submission" date="2019-12" db="EMBL/GenBank/DDBJ databases">
        <authorList>
            <person name="Xu J."/>
        </authorList>
    </citation>
    <scope>NUCLEOTIDE SEQUENCE [LARGE SCALE GENOMIC DNA]</scope>
    <source>
        <strain evidence="3 4">HX-5-24</strain>
    </source>
</reference>
<gene>
    <name evidence="3" type="ORF">GN331_01450</name>
</gene>
<evidence type="ECO:0000256" key="1">
    <source>
        <dbReference type="SAM" id="MobiDB-lite"/>
    </source>
</evidence>
<proteinExistence type="predicted"/>
<accession>A0A7C9LZB6</accession>
<evidence type="ECO:0000313" key="4">
    <source>
        <dbReference type="Proteomes" id="UP000479692"/>
    </source>
</evidence>
<dbReference type="AlphaFoldDB" id="A0A7C9LZB6"/>